<dbReference type="InterPro" id="IPR016156">
    <property type="entry name" value="FAD/NAD-linked_Rdtase_dimer_sf"/>
</dbReference>
<evidence type="ECO:0000259" key="4">
    <source>
        <dbReference type="Pfam" id="PF07992"/>
    </source>
</evidence>
<dbReference type="Gene3D" id="3.30.390.30">
    <property type="match status" value="1"/>
</dbReference>
<dbReference type="InterPro" id="IPR004099">
    <property type="entry name" value="Pyr_nucl-diS_OxRdtase_dimer"/>
</dbReference>
<keyword evidence="1" id="KW-0285">Flavoprotein</keyword>
<dbReference type="EMBL" id="VXIT01000009">
    <property type="protein sequence ID" value="KAA6410363.1"/>
    <property type="molecule type" value="Genomic_DNA"/>
</dbReference>
<dbReference type="Proteomes" id="UP000324767">
    <property type="component" value="Unassembled WGS sequence"/>
</dbReference>
<feature type="domain" description="FAD/NAD(P)-binding" evidence="4">
    <location>
        <begin position="38"/>
        <end position="268"/>
    </location>
</feature>
<dbReference type="PANTHER" id="PTHR43014:SF2">
    <property type="entry name" value="MERCURIC REDUCTASE"/>
    <property type="match status" value="1"/>
</dbReference>
<keyword evidence="2" id="KW-0274">FAD</keyword>
<comment type="caution">
    <text evidence="5">The sequence shown here is derived from an EMBL/GenBank/DDBJ whole genome shotgun (WGS) entry which is preliminary data.</text>
</comment>
<evidence type="ECO:0000313" key="5">
    <source>
        <dbReference type="EMBL" id="KAA6410363.1"/>
    </source>
</evidence>
<dbReference type="OrthoDB" id="361797at2759"/>
<dbReference type="SUPFAM" id="SSF55424">
    <property type="entry name" value="FAD/NAD-linked reductases, dimerisation (C-terminal) domain"/>
    <property type="match status" value="1"/>
</dbReference>
<dbReference type="Pfam" id="PF02852">
    <property type="entry name" value="Pyr_redox_dim"/>
    <property type="match status" value="1"/>
</dbReference>
<dbReference type="GO" id="GO:0050660">
    <property type="term" value="F:flavin adenine dinucleotide binding"/>
    <property type="evidence" value="ECO:0007669"/>
    <property type="project" value="TreeGrafter"/>
</dbReference>
<gene>
    <name evidence="5" type="ORF">FRX48_05784</name>
</gene>
<dbReference type="Gene3D" id="3.50.50.60">
    <property type="entry name" value="FAD/NAD(P)-binding domain"/>
    <property type="match status" value="2"/>
</dbReference>
<dbReference type="PRINTS" id="PR00411">
    <property type="entry name" value="PNDRDTASEI"/>
</dbReference>
<dbReference type="Pfam" id="PF07992">
    <property type="entry name" value="Pyr_redox_2"/>
    <property type="match status" value="1"/>
</dbReference>
<dbReference type="InterPro" id="IPR036188">
    <property type="entry name" value="FAD/NAD-bd_sf"/>
</dbReference>
<evidence type="ECO:0000259" key="3">
    <source>
        <dbReference type="Pfam" id="PF02852"/>
    </source>
</evidence>
<organism evidence="5 6">
    <name type="scientific">Lasallia pustulata</name>
    <dbReference type="NCBI Taxonomy" id="136370"/>
    <lineage>
        <taxon>Eukaryota</taxon>
        <taxon>Fungi</taxon>
        <taxon>Dikarya</taxon>
        <taxon>Ascomycota</taxon>
        <taxon>Pezizomycotina</taxon>
        <taxon>Lecanoromycetes</taxon>
        <taxon>OSLEUM clade</taxon>
        <taxon>Umbilicariomycetidae</taxon>
        <taxon>Umbilicariales</taxon>
        <taxon>Umbilicariaceae</taxon>
        <taxon>Lasallia</taxon>
    </lineage>
</organism>
<name>A0A5M8PN13_9LECA</name>
<reference evidence="5 6" key="1">
    <citation type="submission" date="2019-09" db="EMBL/GenBank/DDBJ databases">
        <title>The hologenome of the rock-dwelling lichen Lasallia pustulata.</title>
        <authorList>
            <person name="Greshake Tzovaras B."/>
            <person name="Segers F."/>
            <person name="Bicker A."/>
            <person name="Dal Grande F."/>
            <person name="Otte J."/>
            <person name="Hankeln T."/>
            <person name="Schmitt I."/>
            <person name="Ebersberger I."/>
        </authorList>
    </citation>
    <scope>NUCLEOTIDE SEQUENCE [LARGE SCALE GENOMIC DNA]</scope>
    <source>
        <strain evidence="5">A1-1</strain>
    </source>
</reference>
<proteinExistence type="predicted"/>
<evidence type="ECO:0000256" key="1">
    <source>
        <dbReference type="ARBA" id="ARBA00022630"/>
    </source>
</evidence>
<dbReference type="SUPFAM" id="SSF51905">
    <property type="entry name" value="FAD/NAD(P)-binding domain"/>
    <property type="match status" value="1"/>
</dbReference>
<dbReference type="InterPro" id="IPR023753">
    <property type="entry name" value="FAD/NAD-binding_dom"/>
</dbReference>
<dbReference type="PRINTS" id="PR00368">
    <property type="entry name" value="FADPNR"/>
</dbReference>
<evidence type="ECO:0000256" key="2">
    <source>
        <dbReference type="ARBA" id="ARBA00022827"/>
    </source>
</evidence>
<dbReference type="AlphaFoldDB" id="A0A5M8PN13"/>
<dbReference type="PANTHER" id="PTHR43014">
    <property type="entry name" value="MERCURIC REDUCTASE"/>
    <property type="match status" value="1"/>
</dbReference>
<evidence type="ECO:0000313" key="6">
    <source>
        <dbReference type="Proteomes" id="UP000324767"/>
    </source>
</evidence>
<accession>A0A5M8PN13</accession>
<protein>
    <submittedName>
        <fullName evidence="5">Pyruvate 2-oxoglutarate dehydrogenase</fullName>
    </submittedName>
</protein>
<feature type="domain" description="Pyridine nucleotide-disulphide oxidoreductase dimerisation" evidence="3">
    <location>
        <begin position="303"/>
        <end position="411"/>
    </location>
</feature>
<dbReference type="GO" id="GO:0003955">
    <property type="term" value="F:NAD(P)H dehydrogenase (quinone) activity"/>
    <property type="evidence" value="ECO:0007669"/>
    <property type="project" value="TreeGrafter"/>
</dbReference>
<sequence>MPTRHDVERILACIRWTGKDGKIGLDMWKVRQRKRDIVDSFRRGSESKTQAAGVEVLMGLAAFVDKKTMQVKLNDGEEKTITAEKIFINTGERPAKPRLENLKSVAYERVLDYISIQELGEVPEHLLILGGGYIGLGFGQLFRRLGAEVTIVQRAAQLLPREDPDIAECMLEILQEDGIMVRLNTSATRVDTSSSHSISLMVHTKDGTEQTISGSHLLSAAGRTPNTDMLNLDATSISTAKSGHIAVNSHLEASTPNFYALGDVKGPPAFTYISYDDFRVIQHNLFTLSSSSAEPLTTENRIVPYVVYTDPQFGHVGLHEHEARSQFPQKTIKVAKLPMEYVARALECEETRGMMKAVVDGEKGELLGFTCFGLEGGKIMAVVQAAMMGKLPWQKLRDAVWAHPSLAESLNNLWGFLE</sequence>
<keyword evidence="5" id="KW-0670">Pyruvate</keyword>